<dbReference type="GO" id="GO:0015095">
    <property type="term" value="F:magnesium ion transmembrane transporter activity"/>
    <property type="evidence" value="ECO:0007669"/>
    <property type="project" value="TreeGrafter"/>
</dbReference>
<dbReference type="GO" id="GO:0015087">
    <property type="term" value="F:cobalt ion transmembrane transporter activity"/>
    <property type="evidence" value="ECO:0007669"/>
    <property type="project" value="TreeGrafter"/>
</dbReference>
<evidence type="ECO:0000256" key="2">
    <source>
        <dbReference type="ARBA" id="ARBA00009765"/>
    </source>
</evidence>
<keyword evidence="6" id="KW-0460">Magnesium</keyword>
<evidence type="ECO:0000313" key="14">
    <source>
        <dbReference type="Proteomes" id="UP000007463"/>
    </source>
</evidence>
<dbReference type="PANTHER" id="PTHR46494">
    <property type="entry name" value="CORA FAMILY METAL ION TRANSPORTER (EUROFUNG)"/>
    <property type="match status" value="1"/>
</dbReference>
<evidence type="ECO:0000256" key="11">
    <source>
        <dbReference type="ARBA" id="ARBA00045497"/>
    </source>
</evidence>
<organism evidence="13 14">
    <name type="scientific">Fluviicola taffensis (strain DSM 16823 / NCIMB 13979 / RW262)</name>
    <dbReference type="NCBI Taxonomy" id="755732"/>
    <lineage>
        <taxon>Bacteria</taxon>
        <taxon>Pseudomonadati</taxon>
        <taxon>Bacteroidota</taxon>
        <taxon>Flavobacteriia</taxon>
        <taxon>Flavobacteriales</taxon>
        <taxon>Crocinitomicaceae</taxon>
        <taxon>Fluviicola</taxon>
    </lineage>
</organism>
<evidence type="ECO:0000256" key="1">
    <source>
        <dbReference type="ARBA" id="ARBA00004651"/>
    </source>
</evidence>
<dbReference type="AlphaFoldDB" id="F2IF22"/>
<feature type="transmembrane region" description="Helical" evidence="12">
    <location>
        <begin position="257"/>
        <end position="280"/>
    </location>
</feature>
<keyword evidence="3" id="KW-0813">Transport</keyword>
<comment type="subcellular location">
    <subcellularLocation>
        <location evidence="1">Cell membrane</location>
        <topology evidence="1">Multi-pass membrane protein</topology>
    </subcellularLocation>
</comment>
<evidence type="ECO:0000256" key="12">
    <source>
        <dbReference type="SAM" id="Phobius"/>
    </source>
</evidence>
<keyword evidence="7 12" id="KW-1133">Transmembrane helix</keyword>
<gene>
    <name evidence="13" type="ordered locus">Fluta_0482</name>
</gene>
<reference evidence="13 14" key="1">
    <citation type="journal article" date="2011" name="Stand. Genomic Sci.">
        <title>Complete genome sequence of the gliding freshwater bacterium Fluviicola taffensis type strain (RW262).</title>
        <authorList>
            <person name="Woyke T."/>
            <person name="Chertkov O."/>
            <person name="Lapidus A."/>
            <person name="Nolan M."/>
            <person name="Lucas S."/>
            <person name="Del Rio T.G."/>
            <person name="Tice H."/>
            <person name="Cheng J.F."/>
            <person name="Tapia R."/>
            <person name="Han C."/>
            <person name="Goodwin L."/>
            <person name="Pitluck S."/>
            <person name="Liolios K."/>
            <person name="Pagani I."/>
            <person name="Ivanova N."/>
            <person name="Huntemann M."/>
            <person name="Mavromatis K."/>
            <person name="Mikhailova N."/>
            <person name="Pati A."/>
            <person name="Chen A."/>
            <person name="Palaniappan K."/>
            <person name="Land M."/>
            <person name="Hauser L."/>
            <person name="Brambilla E.M."/>
            <person name="Rohde M."/>
            <person name="Mwirichia R."/>
            <person name="Sikorski J."/>
            <person name="Tindall B.J."/>
            <person name="Goker M."/>
            <person name="Bristow J."/>
            <person name="Eisen J.A."/>
            <person name="Markowitz V."/>
            <person name="Hugenholtz P."/>
            <person name="Klenk H.P."/>
            <person name="Kyrpides N.C."/>
        </authorList>
    </citation>
    <scope>NUCLEOTIDE SEQUENCE [LARGE SCALE GENOMIC DNA]</scope>
    <source>
        <strain evidence="14">DSM 16823 / RW262 / RW262</strain>
    </source>
</reference>
<keyword evidence="9 12" id="KW-0472">Membrane</keyword>
<dbReference type="Pfam" id="PF01544">
    <property type="entry name" value="CorA"/>
    <property type="match status" value="1"/>
</dbReference>
<dbReference type="FunFam" id="1.20.58.340:FF:000004">
    <property type="entry name" value="Magnesium transport protein CorA"/>
    <property type="match status" value="1"/>
</dbReference>
<evidence type="ECO:0000256" key="4">
    <source>
        <dbReference type="ARBA" id="ARBA00022475"/>
    </source>
</evidence>
<keyword evidence="4" id="KW-1003">Cell membrane</keyword>
<dbReference type="OrthoDB" id="9803416at2"/>
<keyword evidence="8" id="KW-0406">Ion transport</keyword>
<dbReference type="SUPFAM" id="SSF143865">
    <property type="entry name" value="CorA soluble domain-like"/>
    <property type="match status" value="1"/>
</dbReference>
<dbReference type="InterPro" id="IPR045863">
    <property type="entry name" value="CorA_TM1_TM2"/>
</dbReference>
<protein>
    <submittedName>
        <fullName evidence="13">Mg2 transporter protein CorA family protein</fullName>
    </submittedName>
</protein>
<dbReference type="Proteomes" id="UP000007463">
    <property type="component" value="Chromosome"/>
</dbReference>
<evidence type="ECO:0000256" key="7">
    <source>
        <dbReference type="ARBA" id="ARBA00022989"/>
    </source>
</evidence>
<evidence type="ECO:0000256" key="3">
    <source>
        <dbReference type="ARBA" id="ARBA00022448"/>
    </source>
</evidence>
<keyword evidence="5 12" id="KW-0812">Transmembrane</keyword>
<evidence type="ECO:0000313" key="13">
    <source>
        <dbReference type="EMBL" id="AEA42487.1"/>
    </source>
</evidence>
<reference evidence="14" key="2">
    <citation type="submission" date="2011-02" db="EMBL/GenBank/DDBJ databases">
        <title>The complete genome of Fluviicola taffensis DSM 16823.</title>
        <authorList>
            <consortium name="US DOE Joint Genome Institute (JGI-PGF)"/>
            <person name="Lucas S."/>
            <person name="Copeland A."/>
            <person name="Lapidus A."/>
            <person name="Bruce D."/>
            <person name="Goodwin L."/>
            <person name="Pitluck S."/>
            <person name="Kyrpides N."/>
            <person name="Mavromatis K."/>
            <person name="Ivanova N."/>
            <person name="Mikhailova N."/>
            <person name="Pagani I."/>
            <person name="Chertkov O."/>
            <person name="Detter J.C."/>
            <person name="Han C."/>
            <person name="Tapia R."/>
            <person name="Land M."/>
            <person name="Hauser L."/>
            <person name="Markowitz V."/>
            <person name="Cheng J.-F."/>
            <person name="Hugenholtz P."/>
            <person name="Woyke T."/>
            <person name="Wu D."/>
            <person name="Tindall B."/>
            <person name="Pomrenke H.G."/>
            <person name="Brambilla E."/>
            <person name="Klenk H.-P."/>
            <person name="Eisen J.A."/>
        </authorList>
    </citation>
    <scope>NUCLEOTIDE SEQUENCE [LARGE SCALE GENOMIC DNA]</scope>
    <source>
        <strain evidence="14">DSM 16823 / RW262 / RW262</strain>
    </source>
</reference>
<dbReference type="InterPro" id="IPR045861">
    <property type="entry name" value="CorA_cytoplasmic_dom"/>
</dbReference>
<comment type="similarity">
    <text evidence="2">Belongs to the CorA metal ion transporter (MIT) (TC 1.A.35) family.</text>
</comment>
<dbReference type="CDD" id="cd12825">
    <property type="entry name" value="EcCorA-like"/>
    <property type="match status" value="1"/>
</dbReference>
<dbReference type="InterPro" id="IPR002523">
    <property type="entry name" value="MgTranspt_CorA/ZnTranspt_ZntB"/>
</dbReference>
<evidence type="ECO:0000256" key="5">
    <source>
        <dbReference type="ARBA" id="ARBA00022692"/>
    </source>
</evidence>
<name>F2IF22_FLUTR</name>
<dbReference type="GO" id="GO:0050897">
    <property type="term" value="F:cobalt ion binding"/>
    <property type="evidence" value="ECO:0007669"/>
    <property type="project" value="TreeGrafter"/>
</dbReference>
<sequence>MIELYTKNGKLHKLESIQNMTDEQMDFISIRFYDYKEEDLNWVKSNFNIDLSIMNHVEDIEISSHFQENDYQSSFHFSLPQYKQKNLMVEESLFVVLTEERVFGFFNSSLGDYFTDIYGHKFDSRMNTLYQVEDLFKFLIEFLSDYYADITENIAKRIKQLASRVLVKKEFMEDDLDTITQLNFNNILIKESLNEFRRILRLHKKGVRESKSSVKDKIDEELNDLAVVSDYIQFNFDRLDDLKENISNKIELEQNKIFKLLTMVTFCISMPTLIAGIYGMNFQNMPELATKYGYLFALIAMLLSVVIPLVYFKRKKWL</sequence>
<dbReference type="GO" id="GO:0005886">
    <property type="term" value="C:plasma membrane"/>
    <property type="evidence" value="ECO:0007669"/>
    <property type="project" value="UniProtKB-SubCell"/>
</dbReference>
<keyword evidence="14" id="KW-1185">Reference proteome</keyword>
<dbReference type="PANTHER" id="PTHR46494:SF1">
    <property type="entry name" value="CORA FAMILY METAL ION TRANSPORTER (EUROFUNG)"/>
    <property type="match status" value="1"/>
</dbReference>
<dbReference type="KEGG" id="fte:Fluta_0482"/>
<dbReference type="eggNOG" id="COG0598">
    <property type="taxonomic scope" value="Bacteria"/>
</dbReference>
<dbReference type="HOGENOM" id="CLU_007127_5_0_10"/>
<feature type="transmembrane region" description="Helical" evidence="12">
    <location>
        <begin position="292"/>
        <end position="312"/>
    </location>
</feature>
<evidence type="ECO:0000256" key="6">
    <source>
        <dbReference type="ARBA" id="ARBA00022842"/>
    </source>
</evidence>
<dbReference type="SUPFAM" id="SSF144083">
    <property type="entry name" value="Magnesium transport protein CorA, transmembrane region"/>
    <property type="match status" value="1"/>
</dbReference>
<dbReference type="Gene3D" id="1.20.58.340">
    <property type="entry name" value="Magnesium transport protein CorA, transmembrane region"/>
    <property type="match status" value="1"/>
</dbReference>
<proteinExistence type="inferred from homology"/>
<dbReference type="EMBL" id="CP002542">
    <property type="protein sequence ID" value="AEA42487.1"/>
    <property type="molecule type" value="Genomic_DNA"/>
</dbReference>
<comment type="function">
    <text evidence="11">Mediates influx of magnesium ions. Alternates between open and closed states. Activated by low cytoplasmic Mg(2+) levels. Inactive when cytoplasmic Mg(2+) levels are high.</text>
</comment>
<comment type="catalytic activity">
    <reaction evidence="10">
        <text>Mg(2+)(in) = Mg(2+)(out)</text>
        <dbReference type="Rhea" id="RHEA:29827"/>
        <dbReference type="ChEBI" id="CHEBI:18420"/>
    </reaction>
</comment>
<dbReference type="RefSeq" id="WP_013685261.1">
    <property type="nucleotide sequence ID" value="NC_015321.1"/>
</dbReference>
<accession>F2IF22</accession>
<evidence type="ECO:0000256" key="9">
    <source>
        <dbReference type="ARBA" id="ARBA00023136"/>
    </source>
</evidence>
<evidence type="ECO:0000256" key="10">
    <source>
        <dbReference type="ARBA" id="ARBA00034269"/>
    </source>
</evidence>
<evidence type="ECO:0000256" key="8">
    <source>
        <dbReference type="ARBA" id="ARBA00023065"/>
    </source>
</evidence>
<dbReference type="GO" id="GO:0000287">
    <property type="term" value="F:magnesium ion binding"/>
    <property type="evidence" value="ECO:0007669"/>
    <property type="project" value="TreeGrafter"/>
</dbReference>